<feature type="chain" id="PRO_5035165474" evidence="1">
    <location>
        <begin position="17"/>
        <end position="163"/>
    </location>
</feature>
<dbReference type="EMBL" id="LUCH01017870">
    <property type="protein sequence ID" value="KAF5394689.1"/>
    <property type="molecule type" value="Genomic_DNA"/>
</dbReference>
<feature type="signal peptide" evidence="1">
    <location>
        <begin position="1"/>
        <end position="16"/>
    </location>
</feature>
<organism evidence="2 3">
    <name type="scientific">Paragonimus heterotremus</name>
    <dbReference type="NCBI Taxonomy" id="100268"/>
    <lineage>
        <taxon>Eukaryota</taxon>
        <taxon>Metazoa</taxon>
        <taxon>Spiralia</taxon>
        <taxon>Lophotrochozoa</taxon>
        <taxon>Platyhelminthes</taxon>
        <taxon>Trematoda</taxon>
        <taxon>Digenea</taxon>
        <taxon>Plagiorchiida</taxon>
        <taxon>Troglotremata</taxon>
        <taxon>Troglotrematidae</taxon>
        <taxon>Paragonimus</taxon>
    </lineage>
</organism>
<keyword evidence="1" id="KW-0732">Signal</keyword>
<name>A0A8J4WCS0_9TREM</name>
<dbReference type="Proteomes" id="UP000748531">
    <property type="component" value="Unassembled WGS sequence"/>
</dbReference>
<keyword evidence="3" id="KW-1185">Reference proteome</keyword>
<evidence type="ECO:0000313" key="2">
    <source>
        <dbReference type="EMBL" id="KAF5394689.1"/>
    </source>
</evidence>
<evidence type="ECO:0000256" key="1">
    <source>
        <dbReference type="SAM" id="SignalP"/>
    </source>
</evidence>
<dbReference type="AlphaFoldDB" id="A0A8J4WCS0"/>
<dbReference type="OrthoDB" id="6304433at2759"/>
<evidence type="ECO:0000313" key="3">
    <source>
        <dbReference type="Proteomes" id="UP000748531"/>
    </source>
</evidence>
<reference evidence="2" key="1">
    <citation type="submission" date="2019-05" db="EMBL/GenBank/DDBJ databases">
        <title>Annotation for the trematode Paragonimus heterotremus.</title>
        <authorList>
            <person name="Choi Y.-J."/>
        </authorList>
    </citation>
    <scope>NUCLEOTIDE SEQUENCE</scope>
    <source>
        <strain evidence="2">LC</strain>
    </source>
</reference>
<comment type="caution">
    <text evidence="2">The sequence shown here is derived from an EMBL/GenBank/DDBJ whole genome shotgun (WGS) entry which is preliminary data.</text>
</comment>
<protein>
    <submittedName>
        <fullName evidence="2">Uncharacterized protein</fullName>
    </submittedName>
</protein>
<proteinExistence type="predicted"/>
<gene>
    <name evidence="2" type="ORF">PHET_10618</name>
</gene>
<sequence>MILYTLLFCTLMLTKCELTQEEKDKTLCFHNIVRQITSNCESSTKRKVNSLVSFKRILFGAYISQLYYILRNVTKYYGENVDSGLPVNFYRLKFQLKTFSSNIRYYDFFAQPGGGEGKCLYHDHSLSFWRCNVDTPCNTSSGFTCTFFNVFHLLCLILVIIET</sequence>
<accession>A0A8J4WCS0</accession>